<protein>
    <submittedName>
        <fullName evidence="2">DUF3053 family protein</fullName>
    </submittedName>
</protein>
<evidence type="ECO:0000313" key="3">
    <source>
        <dbReference type="Proteomes" id="UP000295719"/>
    </source>
</evidence>
<comment type="caution">
    <text evidence="2">The sequence shown here is derived from an EMBL/GenBank/DDBJ whole genome shotgun (WGS) entry which is preliminary data.</text>
</comment>
<organism evidence="2 3">
    <name type="scientific">Biostraticola tofi</name>
    <dbReference type="NCBI Taxonomy" id="466109"/>
    <lineage>
        <taxon>Bacteria</taxon>
        <taxon>Pseudomonadati</taxon>
        <taxon>Pseudomonadota</taxon>
        <taxon>Gammaproteobacteria</taxon>
        <taxon>Enterobacterales</taxon>
        <taxon>Bruguierivoracaceae</taxon>
        <taxon>Biostraticola</taxon>
    </lineage>
</organism>
<dbReference type="EMBL" id="SMCR01000002">
    <property type="protein sequence ID" value="TCV99299.1"/>
    <property type="molecule type" value="Genomic_DNA"/>
</dbReference>
<feature type="transmembrane region" description="Helical" evidence="1">
    <location>
        <begin position="12"/>
        <end position="30"/>
    </location>
</feature>
<dbReference type="Pfam" id="PF11254">
    <property type="entry name" value="DUF3053"/>
    <property type="match status" value="1"/>
</dbReference>
<proteinExistence type="predicted"/>
<reference evidence="2 3" key="1">
    <citation type="submission" date="2019-03" db="EMBL/GenBank/DDBJ databases">
        <title>Genomic Encyclopedia of Type Strains, Phase IV (KMG-IV): sequencing the most valuable type-strain genomes for metagenomic binning, comparative biology and taxonomic classification.</title>
        <authorList>
            <person name="Goeker M."/>
        </authorList>
    </citation>
    <scope>NUCLEOTIDE SEQUENCE [LARGE SCALE GENOMIC DNA]</scope>
    <source>
        <strain evidence="2 3">DSM 19580</strain>
    </source>
</reference>
<evidence type="ECO:0000256" key="1">
    <source>
        <dbReference type="SAM" id="Phobius"/>
    </source>
</evidence>
<dbReference type="InterPro" id="IPR021413">
    <property type="entry name" value="DUF3053"/>
</dbReference>
<dbReference type="OrthoDB" id="8821151at2"/>
<dbReference type="Proteomes" id="UP000295719">
    <property type="component" value="Unassembled WGS sequence"/>
</dbReference>
<dbReference type="RefSeq" id="WP_131864648.1">
    <property type="nucleotide sequence ID" value="NZ_SMCR01000002.1"/>
</dbReference>
<accession>A0A4R3Z5K2</accession>
<keyword evidence="3" id="KW-1185">Reference proteome</keyword>
<sequence length="241" mass="27050">MNTLFKGSTLTRFVLMPLMLLAMLVALNGCGDKEPEQRKAFIDFLQTRVIAKPQMAVPQLTEADKKAFGPYADHYAIITDFHKAMNEEMNGSLAPAFISLSDVGSVDKLLAKRDQLQKMSNDSTAWQQKLVQLRADTDKKHAALKQPDDLKAVYDRAYDKVIVQPDILAEQVFTLLPKVLTLVVAKADFIKSQGDNVKIIGNTVQFSDQQTLDKFNQIQKQLQPLIVELTQVSSNMQQLVR</sequence>
<gene>
    <name evidence="2" type="ORF">EDC52_102646</name>
</gene>
<keyword evidence="1" id="KW-0812">Transmembrane</keyword>
<dbReference type="AlphaFoldDB" id="A0A4R3Z5K2"/>
<name>A0A4R3Z5K2_9GAMM</name>
<evidence type="ECO:0000313" key="2">
    <source>
        <dbReference type="EMBL" id="TCV99299.1"/>
    </source>
</evidence>
<keyword evidence="1" id="KW-0472">Membrane</keyword>
<keyword evidence="1" id="KW-1133">Transmembrane helix</keyword>